<dbReference type="EMBL" id="CM000780">
    <property type="protein sequence ID" value="AQK59406.1"/>
    <property type="molecule type" value="Genomic_DNA"/>
</dbReference>
<evidence type="ECO:0000313" key="1">
    <source>
        <dbReference type="EMBL" id="AQK59406.1"/>
    </source>
</evidence>
<dbReference type="AlphaFoldDB" id="A0A1D6QPC4"/>
<gene>
    <name evidence="1" type="ORF">ZEAMMB73_Zm00001d053404</name>
</gene>
<accession>A0A1D6QPC4</accession>
<organism evidence="1">
    <name type="scientific">Zea mays</name>
    <name type="common">Maize</name>
    <dbReference type="NCBI Taxonomy" id="4577"/>
    <lineage>
        <taxon>Eukaryota</taxon>
        <taxon>Viridiplantae</taxon>
        <taxon>Streptophyta</taxon>
        <taxon>Embryophyta</taxon>
        <taxon>Tracheophyta</taxon>
        <taxon>Spermatophyta</taxon>
        <taxon>Magnoliopsida</taxon>
        <taxon>Liliopsida</taxon>
        <taxon>Poales</taxon>
        <taxon>Poaceae</taxon>
        <taxon>PACMAD clade</taxon>
        <taxon>Panicoideae</taxon>
        <taxon>Andropogonodae</taxon>
        <taxon>Andropogoneae</taxon>
        <taxon>Tripsacinae</taxon>
        <taxon>Zea</taxon>
    </lineage>
</organism>
<sequence>MLIPTTFWKMGMTNAITSYCWYHRSMKSGSRPSYPALLAAAMMIPPSHQHHVAAVAMMHRAAFVLPTFARRELEAYCVSTETEQAEETPAAPLKLTLASRSEIFATS</sequence>
<name>A0A1D6QPC4_MAIZE</name>
<proteinExistence type="predicted"/>
<protein>
    <submittedName>
        <fullName evidence="1">Spermine synthase</fullName>
    </submittedName>
</protein>
<reference evidence="1" key="1">
    <citation type="submission" date="2015-12" db="EMBL/GenBank/DDBJ databases">
        <title>Update maize B73 reference genome by single molecule sequencing technologies.</title>
        <authorList>
            <consortium name="Maize Genome Sequencing Project"/>
            <person name="Ware D."/>
        </authorList>
    </citation>
    <scope>NUCLEOTIDE SEQUENCE</scope>
    <source>
        <tissue evidence="1">Seedling</tissue>
    </source>
</reference>